<reference evidence="1 2" key="1">
    <citation type="submission" date="2023-11" db="EMBL/GenBank/DDBJ databases">
        <title>The common occurrence of Acinetobacte faecalis in cattle feces and its emended description.</title>
        <authorList>
            <person name="Kyselkova M."/>
            <person name="Xanthopoulou K."/>
            <person name="Shestivska V."/>
            <person name="Spanelova P."/>
            <person name="Maixnerova M."/>
            <person name="Higgins P.G."/>
            <person name="Nemec A."/>
        </authorList>
    </citation>
    <scope>NUCLEOTIDE SEQUENCE [LARGE SCALE GENOMIC DNA]</scope>
    <source>
        <strain evidence="1 2">ANC 7483</strain>
    </source>
</reference>
<comment type="caution">
    <text evidence="1">The sequence shown here is derived from an EMBL/GenBank/DDBJ whole genome shotgun (WGS) entry which is preliminary data.</text>
</comment>
<dbReference type="RefSeq" id="WP_321097927.1">
    <property type="nucleotide sequence ID" value="NZ_JAXHPE010000045.1"/>
</dbReference>
<evidence type="ECO:0000313" key="1">
    <source>
        <dbReference type="EMBL" id="MDY6487651.1"/>
    </source>
</evidence>
<evidence type="ECO:0000313" key="2">
    <source>
        <dbReference type="Proteomes" id="UP001278995"/>
    </source>
</evidence>
<dbReference type="Proteomes" id="UP001278995">
    <property type="component" value="Unassembled WGS sequence"/>
</dbReference>
<organism evidence="1 2">
    <name type="scientific">Acinetobacter faecalis</name>
    <dbReference type="NCBI Taxonomy" id="2665161"/>
    <lineage>
        <taxon>Bacteria</taxon>
        <taxon>Pseudomonadati</taxon>
        <taxon>Pseudomonadota</taxon>
        <taxon>Gammaproteobacteria</taxon>
        <taxon>Moraxellales</taxon>
        <taxon>Moraxellaceae</taxon>
        <taxon>Acinetobacter</taxon>
    </lineage>
</organism>
<name>A0AB35UYD9_9GAMM</name>
<protein>
    <submittedName>
        <fullName evidence="1">Uncharacterized protein</fullName>
    </submittedName>
</protein>
<dbReference type="EMBL" id="JAXHPL010000066">
    <property type="protein sequence ID" value="MDY6487651.1"/>
    <property type="molecule type" value="Genomic_DNA"/>
</dbReference>
<dbReference type="AlphaFoldDB" id="A0AB35UYD9"/>
<proteinExistence type="predicted"/>
<accession>A0AB35UYD9</accession>
<sequence>MDSLFYRSIVVRELARNRASVTTCNLKLIIQLEQIGFRVDGYENFSLEIIDESHRVNTINSLIDLEALFSAGRDWSPEELVLYYREIGKIDRNFKIISWKHKNSYSIQIR</sequence>
<gene>
    <name evidence="1" type="ORF">SKM51_10685</name>
</gene>